<evidence type="ECO:0000313" key="1">
    <source>
        <dbReference type="EnsemblMetazoa" id="MESCA005121-PA"/>
    </source>
</evidence>
<keyword evidence="2" id="KW-1185">Reference proteome</keyword>
<name>T1GNH0_MEGSC</name>
<dbReference type="EnsemblMetazoa" id="MESCA005121-RA">
    <property type="protein sequence ID" value="MESCA005121-PA"/>
    <property type="gene ID" value="MESCA005121"/>
</dbReference>
<reference evidence="1" key="2">
    <citation type="submission" date="2015-06" db="UniProtKB">
        <authorList>
            <consortium name="EnsemblMetazoa"/>
        </authorList>
    </citation>
    <scope>IDENTIFICATION</scope>
</reference>
<accession>T1GNH0</accession>
<dbReference type="Proteomes" id="UP000015102">
    <property type="component" value="Unassembled WGS sequence"/>
</dbReference>
<evidence type="ECO:0000313" key="2">
    <source>
        <dbReference type="Proteomes" id="UP000015102"/>
    </source>
</evidence>
<dbReference type="HOGENOM" id="CLU_2778752_0_0_1"/>
<reference evidence="2" key="1">
    <citation type="submission" date="2013-02" db="EMBL/GenBank/DDBJ databases">
        <authorList>
            <person name="Hughes D."/>
        </authorList>
    </citation>
    <scope>NUCLEOTIDE SEQUENCE</scope>
    <source>
        <strain>Durham</strain>
        <strain evidence="2">NC isolate 2 -- Noor lab</strain>
    </source>
</reference>
<organism evidence="1 2">
    <name type="scientific">Megaselia scalaris</name>
    <name type="common">Humpbacked fly</name>
    <name type="synonym">Phora scalaris</name>
    <dbReference type="NCBI Taxonomy" id="36166"/>
    <lineage>
        <taxon>Eukaryota</taxon>
        <taxon>Metazoa</taxon>
        <taxon>Ecdysozoa</taxon>
        <taxon>Arthropoda</taxon>
        <taxon>Hexapoda</taxon>
        <taxon>Insecta</taxon>
        <taxon>Pterygota</taxon>
        <taxon>Neoptera</taxon>
        <taxon>Endopterygota</taxon>
        <taxon>Diptera</taxon>
        <taxon>Brachycera</taxon>
        <taxon>Muscomorpha</taxon>
        <taxon>Platypezoidea</taxon>
        <taxon>Phoridae</taxon>
        <taxon>Megaseliini</taxon>
        <taxon>Megaselia</taxon>
    </lineage>
</organism>
<protein>
    <submittedName>
        <fullName evidence="1">Uncharacterized protein</fullName>
    </submittedName>
</protein>
<dbReference type="EMBL" id="CAQQ02053948">
    <property type="status" value="NOT_ANNOTATED_CDS"/>
    <property type="molecule type" value="Genomic_DNA"/>
</dbReference>
<dbReference type="EMBL" id="CAQQ02053947">
    <property type="status" value="NOT_ANNOTATED_CDS"/>
    <property type="molecule type" value="Genomic_DNA"/>
</dbReference>
<dbReference type="AlphaFoldDB" id="T1GNH0"/>
<proteinExistence type="predicted"/>
<sequence>MRTSHICWTFATCASVQYILNIRHLCESPITIGNSPKPIQNHTAGVVLTFGHEYISMPVCFVWGFLLME</sequence>
<dbReference type="EMBL" id="CAQQ02053949">
    <property type="status" value="NOT_ANNOTATED_CDS"/>
    <property type="molecule type" value="Genomic_DNA"/>
</dbReference>